<dbReference type="Proteomes" id="UP001500503">
    <property type="component" value="Unassembled WGS sequence"/>
</dbReference>
<protein>
    <submittedName>
        <fullName evidence="1">Uncharacterized protein</fullName>
    </submittedName>
</protein>
<proteinExistence type="predicted"/>
<keyword evidence="2" id="KW-1185">Reference proteome</keyword>
<evidence type="ECO:0000313" key="2">
    <source>
        <dbReference type="Proteomes" id="UP001500503"/>
    </source>
</evidence>
<name>A0ABP8PH00_9ACTN</name>
<dbReference type="EMBL" id="BAABHF010000010">
    <property type="protein sequence ID" value="GAA4486033.1"/>
    <property type="molecule type" value="Genomic_DNA"/>
</dbReference>
<sequence length="61" mass="6618">MVGNQWPNRWTMGARGYKEIEIGYSSVPQTDFDFVNALIQAANTIGAPRSDGERSSVTIGG</sequence>
<comment type="caution">
    <text evidence="1">The sequence shown here is derived from an EMBL/GenBank/DDBJ whole genome shotgun (WGS) entry which is preliminary data.</text>
</comment>
<evidence type="ECO:0000313" key="1">
    <source>
        <dbReference type="EMBL" id="GAA4486033.1"/>
    </source>
</evidence>
<organism evidence="1 2">
    <name type="scientific">Actinoallomurus oryzae</name>
    <dbReference type="NCBI Taxonomy" id="502180"/>
    <lineage>
        <taxon>Bacteria</taxon>
        <taxon>Bacillati</taxon>
        <taxon>Actinomycetota</taxon>
        <taxon>Actinomycetes</taxon>
        <taxon>Streptosporangiales</taxon>
        <taxon>Thermomonosporaceae</taxon>
        <taxon>Actinoallomurus</taxon>
    </lineage>
</organism>
<reference evidence="2" key="1">
    <citation type="journal article" date="2019" name="Int. J. Syst. Evol. Microbiol.">
        <title>The Global Catalogue of Microorganisms (GCM) 10K type strain sequencing project: providing services to taxonomists for standard genome sequencing and annotation.</title>
        <authorList>
            <consortium name="The Broad Institute Genomics Platform"/>
            <consortium name="The Broad Institute Genome Sequencing Center for Infectious Disease"/>
            <person name="Wu L."/>
            <person name="Ma J."/>
        </authorList>
    </citation>
    <scope>NUCLEOTIDE SEQUENCE [LARGE SCALE GENOMIC DNA]</scope>
    <source>
        <strain evidence="2">JCM 17933</strain>
    </source>
</reference>
<accession>A0ABP8PH00</accession>
<gene>
    <name evidence="1" type="ORF">GCM10023191_011540</name>
</gene>